<dbReference type="InterPro" id="IPR050984">
    <property type="entry name" value="Gfo/Idh/MocA_domain"/>
</dbReference>
<evidence type="ECO:0000259" key="4">
    <source>
        <dbReference type="Pfam" id="PF22725"/>
    </source>
</evidence>
<dbReference type="PANTHER" id="PTHR22604:SF105">
    <property type="entry name" value="TRANS-1,2-DIHYDROBENZENE-1,2-DIOL DEHYDROGENASE"/>
    <property type="match status" value="1"/>
</dbReference>
<dbReference type="Gene3D" id="3.30.360.10">
    <property type="entry name" value="Dihydrodipicolinate Reductase, domain 2"/>
    <property type="match status" value="1"/>
</dbReference>
<evidence type="ECO:0000256" key="1">
    <source>
        <dbReference type="ARBA" id="ARBA00010928"/>
    </source>
</evidence>
<dbReference type="InterPro" id="IPR055170">
    <property type="entry name" value="GFO_IDH_MocA-like_dom"/>
</dbReference>
<dbReference type="Gene3D" id="3.40.50.720">
    <property type="entry name" value="NAD(P)-binding Rossmann-like Domain"/>
    <property type="match status" value="1"/>
</dbReference>
<comment type="similarity">
    <text evidence="1">Belongs to the Gfo/Idh/MocA family.</text>
</comment>
<evidence type="ECO:0000313" key="5">
    <source>
        <dbReference type="EMBL" id="MDQ0495456.1"/>
    </source>
</evidence>
<evidence type="ECO:0000313" key="6">
    <source>
        <dbReference type="Proteomes" id="UP001242811"/>
    </source>
</evidence>
<proteinExistence type="inferred from homology"/>
<comment type="caution">
    <text evidence="5">The sequence shown here is derived from an EMBL/GenBank/DDBJ whole genome shotgun (WGS) entry which is preliminary data.</text>
</comment>
<dbReference type="PANTHER" id="PTHR22604">
    <property type="entry name" value="OXIDOREDUCTASES"/>
    <property type="match status" value="1"/>
</dbReference>
<dbReference type="InterPro" id="IPR036291">
    <property type="entry name" value="NAD(P)-bd_dom_sf"/>
</dbReference>
<evidence type="ECO:0000256" key="2">
    <source>
        <dbReference type="ARBA" id="ARBA00023002"/>
    </source>
</evidence>
<dbReference type="Pfam" id="PF22725">
    <property type="entry name" value="GFO_IDH_MocA_C3"/>
    <property type="match status" value="1"/>
</dbReference>
<feature type="domain" description="GFO/IDH/MocA-like oxidoreductase" evidence="4">
    <location>
        <begin position="144"/>
        <end position="249"/>
    </location>
</feature>
<dbReference type="RefSeq" id="WP_152379264.1">
    <property type="nucleotide sequence ID" value="NZ_CP045298.1"/>
</dbReference>
<keyword evidence="6" id="KW-1185">Reference proteome</keyword>
<dbReference type="EMBL" id="JAUSWA010000022">
    <property type="protein sequence ID" value="MDQ0495456.1"/>
    <property type="molecule type" value="Genomic_DNA"/>
</dbReference>
<sequence>MNVAVAAHEPAVRDIRFGIIGCSAIAPRALLEPIGHVAGARVTALANRTVAKAGEMADRFGISVVYRHAEDLLKDPDIDAVYIALSNDLHAEWIGKALQAHKHVLVEKPLCLSTADLIPLAATVEQSSAYLLEGVMVQHHPWQRELRRIVESGCYGRLRTIATSLCIPAKDGHVHNYRSRPEQGGGCFWDLGVYWLQLLQAVVGLEQAEFRSQSDFNGPHGCDWTFHAQAHYPGGLEASALFSFERPYRCAHVFTFDSAVVTLQDCFRANLGFYKITLKTEMTDIGRDITPNIAATDASTEGPSHQLQSKMKTVFEPMNYYVNQLEAFCSIIRGEAEPIPFREAAERVRLLAAIHEAARSGETIYAG</sequence>
<protein>
    <submittedName>
        <fullName evidence="5">Dehydrogenase</fullName>
    </submittedName>
</protein>
<organism evidence="5 6">
    <name type="scientific">Paenibacillus brasilensis</name>
    <dbReference type="NCBI Taxonomy" id="128574"/>
    <lineage>
        <taxon>Bacteria</taxon>
        <taxon>Bacillati</taxon>
        <taxon>Bacillota</taxon>
        <taxon>Bacilli</taxon>
        <taxon>Bacillales</taxon>
        <taxon>Paenibacillaceae</taxon>
        <taxon>Paenibacillus</taxon>
    </lineage>
</organism>
<reference evidence="5 6" key="1">
    <citation type="submission" date="2023-07" db="EMBL/GenBank/DDBJ databases">
        <title>Genomic Encyclopedia of Type Strains, Phase IV (KMG-IV): sequencing the most valuable type-strain genomes for metagenomic binning, comparative biology and taxonomic classification.</title>
        <authorList>
            <person name="Goeker M."/>
        </authorList>
    </citation>
    <scope>NUCLEOTIDE SEQUENCE [LARGE SCALE GENOMIC DNA]</scope>
    <source>
        <strain evidence="5 6">DSM 14914</strain>
    </source>
</reference>
<feature type="domain" description="Gfo/Idh/MocA-like oxidoreductase N-terminal" evidence="3">
    <location>
        <begin position="15"/>
        <end position="131"/>
    </location>
</feature>
<keyword evidence="2" id="KW-0560">Oxidoreductase</keyword>
<dbReference type="SUPFAM" id="SSF55347">
    <property type="entry name" value="Glyceraldehyde-3-phosphate dehydrogenase-like, C-terminal domain"/>
    <property type="match status" value="1"/>
</dbReference>
<evidence type="ECO:0000259" key="3">
    <source>
        <dbReference type="Pfam" id="PF01408"/>
    </source>
</evidence>
<name>A0ABU0L188_9BACL</name>
<gene>
    <name evidence="5" type="ORF">QOZ95_003635</name>
</gene>
<accession>A0ABU0L188</accession>
<dbReference type="Pfam" id="PF01408">
    <property type="entry name" value="GFO_IDH_MocA"/>
    <property type="match status" value="1"/>
</dbReference>
<dbReference type="InterPro" id="IPR000683">
    <property type="entry name" value="Gfo/Idh/MocA-like_OxRdtase_N"/>
</dbReference>
<dbReference type="Proteomes" id="UP001242811">
    <property type="component" value="Unassembled WGS sequence"/>
</dbReference>
<dbReference type="SUPFAM" id="SSF51735">
    <property type="entry name" value="NAD(P)-binding Rossmann-fold domains"/>
    <property type="match status" value="1"/>
</dbReference>